<organism evidence="3 4">
    <name type="scientific">Streptosporangium longisporum</name>
    <dbReference type="NCBI Taxonomy" id="46187"/>
    <lineage>
        <taxon>Bacteria</taxon>
        <taxon>Bacillati</taxon>
        <taxon>Actinomycetota</taxon>
        <taxon>Actinomycetes</taxon>
        <taxon>Streptosporangiales</taxon>
        <taxon>Streptosporangiaceae</taxon>
        <taxon>Streptosporangium</taxon>
    </lineage>
</organism>
<dbReference type="PANTHER" id="PTHR30204">
    <property type="entry name" value="REDOX-CYCLING DRUG-SENSING TRANSCRIPTIONAL ACTIVATOR SOXR"/>
    <property type="match status" value="1"/>
</dbReference>
<dbReference type="InterPro" id="IPR009061">
    <property type="entry name" value="DNA-bd_dom_put_sf"/>
</dbReference>
<dbReference type="SMART" id="SM00422">
    <property type="entry name" value="HTH_MERR"/>
    <property type="match status" value="1"/>
</dbReference>
<feature type="domain" description="HTH merR-type" evidence="2">
    <location>
        <begin position="1"/>
        <end position="70"/>
    </location>
</feature>
<dbReference type="RefSeq" id="WP_344899542.1">
    <property type="nucleotide sequence ID" value="NZ_BAAAWD010000014.1"/>
</dbReference>
<dbReference type="InterPro" id="IPR000551">
    <property type="entry name" value="MerR-type_HTH_dom"/>
</dbReference>
<keyword evidence="1" id="KW-0238">DNA-binding</keyword>
<dbReference type="Gene3D" id="1.10.1660.10">
    <property type="match status" value="1"/>
</dbReference>
<dbReference type="Proteomes" id="UP001499930">
    <property type="component" value="Unassembled WGS sequence"/>
</dbReference>
<protein>
    <submittedName>
        <fullName evidence="3">MerR family transcriptional regulator</fullName>
    </submittedName>
</protein>
<comment type="caution">
    <text evidence="3">The sequence shown here is derived from an EMBL/GenBank/DDBJ whole genome shotgun (WGS) entry which is preliminary data.</text>
</comment>
<dbReference type="PANTHER" id="PTHR30204:SF98">
    <property type="entry name" value="HTH-TYPE TRANSCRIPTIONAL REGULATOR ADHR"/>
    <property type="match status" value="1"/>
</dbReference>
<name>A0ABP6KU46_9ACTN</name>
<evidence type="ECO:0000313" key="3">
    <source>
        <dbReference type="EMBL" id="GAA3020260.1"/>
    </source>
</evidence>
<accession>A0ABP6KU46</accession>
<evidence type="ECO:0000313" key="4">
    <source>
        <dbReference type="Proteomes" id="UP001499930"/>
    </source>
</evidence>
<proteinExistence type="predicted"/>
<reference evidence="4" key="1">
    <citation type="journal article" date="2019" name="Int. J. Syst. Evol. Microbiol.">
        <title>The Global Catalogue of Microorganisms (GCM) 10K type strain sequencing project: providing services to taxonomists for standard genome sequencing and annotation.</title>
        <authorList>
            <consortium name="The Broad Institute Genomics Platform"/>
            <consortium name="The Broad Institute Genome Sequencing Center for Infectious Disease"/>
            <person name="Wu L."/>
            <person name="Ma J."/>
        </authorList>
    </citation>
    <scope>NUCLEOTIDE SEQUENCE [LARGE SCALE GENOMIC DNA]</scope>
    <source>
        <strain evidence="4">JCM 3106</strain>
    </source>
</reference>
<evidence type="ECO:0000256" key="1">
    <source>
        <dbReference type="ARBA" id="ARBA00023125"/>
    </source>
</evidence>
<sequence>MRIAELSRRTDVPVPTIKYYLREGLLSAGERTSHNQAQYAESHVRRLRLVKALIEVGGLSVAATREVLEKMYGPGMSPLDSVGKAQFAMTNSRPVIEDEAWEAASKQTEELIEQLGWQVRQTNPARQTLTSALATLSRLGQTEQLKLLEGYAQAARQVAQAEMELLVQEPDADALIERAIVWTALGDIVFSALRRFAQEDIAYGGSAKQ</sequence>
<dbReference type="Pfam" id="PF13411">
    <property type="entry name" value="MerR_1"/>
    <property type="match status" value="1"/>
</dbReference>
<evidence type="ECO:0000259" key="2">
    <source>
        <dbReference type="PROSITE" id="PS50937"/>
    </source>
</evidence>
<dbReference type="PROSITE" id="PS50937">
    <property type="entry name" value="HTH_MERR_2"/>
    <property type="match status" value="1"/>
</dbReference>
<keyword evidence="4" id="KW-1185">Reference proteome</keyword>
<dbReference type="CDD" id="cd04780">
    <property type="entry name" value="HTH_MerR-like_sg5"/>
    <property type="match status" value="1"/>
</dbReference>
<dbReference type="EMBL" id="BAAAWD010000014">
    <property type="protein sequence ID" value="GAA3020260.1"/>
    <property type="molecule type" value="Genomic_DNA"/>
</dbReference>
<dbReference type="PRINTS" id="PR00040">
    <property type="entry name" value="HTHMERR"/>
</dbReference>
<gene>
    <name evidence="3" type="ORF">GCM10017559_50790</name>
</gene>
<dbReference type="InterPro" id="IPR047057">
    <property type="entry name" value="MerR_fam"/>
</dbReference>
<dbReference type="SUPFAM" id="SSF46955">
    <property type="entry name" value="Putative DNA-binding domain"/>
    <property type="match status" value="1"/>
</dbReference>